<keyword evidence="5" id="KW-1185">Reference proteome</keyword>
<protein>
    <recommendedName>
        <fullName evidence="3">Tyr recombinase domain-containing protein</fullName>
    </recommendedName>
</protein>
<dbReference type="Proteomes" id="UP001168821">
    <property type="component" value="Unassembled WGS sequence"/>
</dbReference>
<dbReference type="EMBL" id="JALNTZ010000002">
    <property type="protein sequence ID" value="KAJ3662028.1"/>
    <property type="molecule type" value="Genomic_DNA"/>
</dbReference>
<comment type="caution">
    <text evidence="4">The sequence shown here is derived from an EMBL/GenBank/DDBJ whole genome shotgun (WGS) entry which is preliminary data.</text>
</comment>
<dbReference type="AlphaFoldDB" id="A0AA38IUU8"/>
<feature type="domain" description="Tyr recombinase" evidence="3">
    <location>
        <begin position="110"/>
        <end position="301"/>
    </location>
</feature>
<keyword evidence="2" id="KW-0233">DNA recombination</keyword>
<sequence>MCDENLPGRVLASAAKAVEGIIPVKSKSVYEKEYSRFIQWTNDNSVKTVNETVLLAYFQELTADFSPNSLWTKFSMLRKELMVKKVVNSAKKFSQLEAYLKQRSKGYQPKKSKVLTREQVLTFLKNASDESFLMIKIALVKGVFGACRRDELVKMKRSDVRDMGEHILVNIPASKNDKPRSFMVIEDNEMDALRLIRSYISRRPLHETNDRFFLCLRGGRCTAQPVGKNTIGAIPSKIAAFLGLPDAKSYTGHCLRRTAATLHANAGGSVLNLKQLGGWKSSTVAEGYVDDSECSKRKNAGLICGVNKSVDIKTSSQFSSVTDSKGVNFSGHFTNCTFEIKQKE</sequence>
<dbReference type="PROSITE" id="PS51898">
    <property type="entry name" value="TYR_RECOMBINASE"/>
    <property type="match status" value="1"/>
</dbReference>
<dbReference type="Pfam" id="PF00589">
    <property type="entry name" value="Phage_integrase"/>
    <property type="match status" value="1"/>
</dbReference>
<dbReference type="PANTHER" id="PTHR30349:SF41">
    <property type="entry name" value="INTEGRASE_RECOMBINASE PROTEIN MJ0367-RELATED"/>
    <property type="match status" value="1"/>
</dbReference>
<name>A0AA38IUU8_9CUCU</name>
<evidence type="ECO:0000313" key="5">
    <source>
        <dbReference type="Proteomes" id="UP001168821"/>
    </source>
</evidence>
<dbReference type="Gene3D" id="1.10.443.10">
    <property type="entry name" value="Intergrase catalytic core"/>
    <property type="match status" value="1"/>
</dbReference>
<organism evidence="4 5">
    <name type="scientific">Zophobas morio</name>
    <dbReference type="NCBI Taxonomy" id="2755281"/>
    <lineage>
        <taxon>Eukaryota</taxon>
        <taxon>Metazoa</taxon>
        <taxon>Ecdysozoa</taxon>
        <taxon>Arthropoda</taxon>
        <taxon>Hexapoda</taxon>
        <taxon>Insecta</taxon>
        <taxon>Pterygota</taxon>
        <taxon>Neoptera</taxon>
        <taxon>Endopterygota</taxon>
        <taxon>Coleoptera</taxon>
        <taxon>Polyphaga</taxon>
        <taxon>Cucujiformia</taxon>
        <taxon>Tenebrionidae</taxon>
        <taxon>Zophobas</taxon>
    </lineage>
</organism>
<dbReference type="GO" id="GO:0003677">
    <property type="term" value="F:DNA binding"/>
    <property type="evidence" value="ECO:0007669"/>
    <property type="project" value="UniProtKB-KW"/>
</dbReference>
<reference evidence="4" key="1">
    <citation type="journal article" date="2023" name="G3 (Bethesda)">
        <title>Whole genome assemblies of Zophobas morio and Tenebrio molitor.</title>
        <authorList>
            <person name="Kaur S."/>
            <person name="Stinson S.A."/>
            <person name="diCenzo G.C."/>
        </authorList>
    </citation>
    <scope>NUCLEOTIDE SEQUENCE</scope>
    <source>
        <strain evidence="4">QUZm001</strain>
    </source>
</reference>
<dbReference type="GO" id="GO:0015074">
    <property type="term" value="P:DNA integration"/>
    <property type="evidence" value="ECO:0007669"/>
    <property type="project" value="InterPro"/>
</dbReference>
<dbReference type="GO" id="GO:0006310">
    <property type="term" value="P:DNA recombination"/>
    <property type="evidence" value="ECO:0007669"/>
    <property type="project" value="UniProtKB-KW"/>
</dbReference>
<dbReference type="SUPFAM" id="SSF56349">
    <property type="entry name" value="DNA breaking-rejoining enzymes"/>
    <property type="match status" value="1"/>
</dbReference>
<evidence type="ECO:0000256" key="1">
    <source>
        <dbReference type="ARBA" id="ARBA00023125"/>
    </source>
</evidence>
<accession>A0AA38IUU8</accession>
<proteinExistence type="predicted"/>
<keyword evidence="1" id="KW-0238">DNA-binding</keyword>
<gene>
    <name evidence="4" type="ORF">Zmor_006396</name>
</gene>
<dbReference type="InterPro" id="IPR002104">
    <property type="entry name" value="Integrase_catalytic"/>
</dbReference>
<dbReference type="PANTHER" id="PTHR30349">
    <property type="entry name" value="PHAGE INTEGRASE-RELATED"/>
    <property type="match status" value="1"/>
</dbReference>
<dbReference type="InterPro" id="IPR013762">
    <property type="entry name" value="Integrase-like_cat_sf"/>
</dbReference>
<dbReference type="InterPro" id="IPR011010">
    <property type="entry name" value="DNA_brk_join_enz"/>
</dbReference>
<evidence type="ECO:0000256" key="2">
    <source>
        <dbReference type="ARBA" id="ARBA00023172"/>
    </source>
</evidence>
<evidence type="ECO:0000259" key="3">
    <source>
        <dbReference type="PROSITE" id="PS51898"/>
    </source>
</evidence>
<evidence type="ECO:0000313" key="4">
    <source>
        <dbReference type="EMBL" id="KAJ3662028.1"/>
    </source>
</evidence>
<dbReference type="InterPro" id="IPR050090">
    <property type="entry name" value="Tyrosine_recombinase_XerCD"/>
</dbReference>